<keyword evidence="7 15" id="KW-0548">Nucleotidyltransferase</keyword>
<dbReference type="GO" id="GO:0008531">
    <property type="term" value="F:riboflavin kinase activity"/>
    <property type="evidence" value="ECO:0007669"/>
    <property type="project" value="UniProtKB-UniRule"/>
</dbReference>
<dbReference type="Proteomes" id="UP000435357">
    <property type="component" value="Unassembled WGS sequence"/>
</dbReference>
<gene>
    <name evidence="17" type="ORF">F3059_10640</name>
</gene>
<keyword evidence="8 15" id="KW-0547">Nucleotide-binding</keyword>
<protein>
    <recommendedName>
        <fullName evidence="15">Riboflavin biosynthesis protein</fullName>
    </recommendedName>
    <domain>
        <recommendedName>
            <fullName evidence="15">Riboflavin kinase</fullName>
            <ecNumber evidence="15">2.7.1.26</ecNumber>
        </recommendedName>
        <alternativeName>
            <fullName evidence="15">Flavokinase</fullName>
        </alternativeName>
    </domain>
    <domain>
        <recommendedName>
            <fullName evidence="15">FMN adenylyltransferase</fullName>
            <ecNumber evidence="15">2.7.7.2</ecNumber>
        </recommendedName>
        <alternativeName>
            <fullName evidence="15">FAD pyrophosphorylase</fullName>
        </alternativeName>
        <alternativeName>
            <fullName evidence="15">FAD synthase</fullName>
        </alternativeName>
    </domain>
</protein>
<dbReference type="Pfam" id="PF06574">
    <property type="entry name" value="FAD_syn"/>
    <property type="match status" value="1"/>
</dbReference>
<dbReference type="InterPro" id="IPR023465">
    <property type="entry name" value="Riboflavin_kinase_dom_sf"/>
</dbReference>
<comment type="caution">
    <text evidence="17">The sequence shown here is derived from an EMBL/GenBank/DDBJ whole genome shotgun (WGS) entry which is preliminary data.</text>
</comment>
<dbReference type="EC" id="2.7.1.26" evidence="15"/>
<dbReference type="AlphaFoldDB" id="A0A6N6M674"/>
<dbReference type="InterPro" id="IPR004821">
    <property type="entry name" value="Cyt_trans-like"/>
</dbReference>
<evidence type="ECO:0000313" key="17">
    <source>
        <dbReference type="EMBL" id="KAB1063515.1"/>
    </source>
</evidence>
<dbReference type="Gene3D" id="2.40.30.30">
    <property type="entry name" value="Riboflavin kinase-like"/>
    <property type="match status" value="1"/>
</dbReference>
<keyword evidence="6 15" id="KW-0808">Transferase</keyword>
<evidence type="ECO:0000256" key="12">
    <source>
        <dbReference type="ARBA" id="ARBA00023268"/>
    </source>
</evidence>
<evidence type="ECO:0000256" key="14">
    <source>
        <dbReference type="ARBA" id="ARBA00049494"/>
    </source>
</evidence>
<dbReference type="Gene3D" id="3.40.50.620">
    <property type="entry name" value="HUPs"/>
    <property type="match status" value="1"/>
</dbReference>
<dbReference type="SMART" id="SM00904">
    <property type="entry name" value="Flavokinase"/>
    <property type="match status" value="1"/>
</dbReference>
<comment type="catalytic activity">
    <reaction evidence="13 15">
        <text>riboflavin + ATP = FMN + ADP + H(+)</text>
        <dbReference type="Rhea" id="RHEA:14357"/>
        <dbReference type="ChEBI" id="CHEBI:15378"/>
        <dbReference type="ChEBI" id="CHEBI:30616"/>
        <dbReference type="ChEBI" id="CHEBI:57986"/>
        <dbReference type="ChEBI" id="CHEBI:58210"/>
        <dbReference type="ChEBI" id="CHEBI:456216"/>
        <dbReference type="EC" id="2.7.1.26"/>
    </reaction>
</comment>
<dbReference type="PANTHER" id="PTHR22749">
    <property type="entry name" value="RIBOFLAVIN KINASE/FMN ADENYLYLTRANSFERASE"/>
    <property type="match status" value="1"/>
</dbReference>
<dbReference type="GO" id="GO:0009231">
    <property type="term" value="P:riboflavin biosynthetic process"/>
    <property type="evidence" value="ECO:0007669"/>
    <property type="project" value="InterPro"/>
</dbReference>
<evidence type="ECO:0000256" key="3">
    <source>
        <dbReference type="ARBA" id="ARBA00005201"/>
    </source>
</evidence>
<dbReference type="InterPro" id="IPR002606">
    <property type="entry name" value="Riboflavin_kinase_bac"/>
</dbReference>
<dbReference type="RefSeq" id="WP_151169043.1">
    <property type="nucleotide sequence ID" value="NZ_WACR01000008.1"/>
</dbReference>
<evidence type="ECO:0000256" key="9">
    <source>
        <dbReference type="ARBA" id="ARBA00022777"/>
    </source>
</evidence>
<dbReference type="NCBIfam" id="TIGR00083">
    <property type="entry name" value="ribF"/>
    <property type="match status" value="1"/>
</dbReference>
<comment type="function">
    <text evidence="1">Catalyzes the phosphorylation of riboflavin to FMN followed by the adenylation of FMN to FAD.</text>
</comment>
<evidence type="ECO:0000256" key="10">
    <source>
        <dbReference type="ARBA" id="ARBA00022827"/>
    </source>
</evidence>
<dbReference type="UniPathway" id="UPA00277">
    <property type="reaction ID" value="UER00407"/>
</dbReference>
<keyword evidence="10 15" id="KW-0274">FAD</keyword>
<organism evidence="17 18">
    <name type="scientific">Salibacter halophilus</name>
    <dbReference type="NCBI Taxonomy" id="1803916"/>
    <lineage>
        <taxon>Bacteria</taxon>
        <taxon>Pseudomonadati</taxon>
        <taxon>Bacteroidota</taxon>
        <taxon>Flavobacteriia</taxon>
        <taxon>Flavobacteriales</taxon>
        <taxon>Salibacteraceae</taxon>
        <taxon>Salibacter</taxon>
    </lineage>
</organism>
<dbReference type="EMBL" id="WACR01000008">
    <property type="protein sequence ID" value="KAB1063515.1"/>
    <property type="molecule type" value="Genomic_DNA"/>
</dbReference>
<dbReference type="PANTHER" id="PTHR22749:SF6">
    <property type="entry name" value="RIBOFLAVIN KINASE"/>
    <property type="match status" value="1"/>
</dbReference>
<dbReference type="Pfam" id="PF01687">
    <property type="entry name" value="Flavokinase"/>
    <property type="match status" value="1"/>
</dbReference>
<comment type="pathway">
    <text evidence="2 15">Cofactor biosynthesis; FAD biosynthesis; FAD from FMN: step 1/1.</text>
</comment>
<evidence type="ECO:0000313" key="18">
    <source>
        <dbReference type="Proteomes" id="UP000435357"/>
    </source>
</evidence>
<keyword evidence="9 15" id="KW-0418">Kinase</keyword>
<dbReference type="SUPFAM" id="SSF82114">
    <property type="entry name" value="Riboflavin kinase-like"/>
    <property type="match status" value="1"/>
</dbReference>
<dbReference type="GO" id="GO:0005524">
    <property type="term" value="F:ATP binding"/>
    <property type="evidence" value="ECO:0007669"/>
    <property type="project" value="UniProtKB-UniRule"/>
</dbReference>
<reference evidence="17 18" key="1">
    <citation type="submission" date="2019-09" db="EMBL/GenBank/DDBJ databases">
        <title>Genomes of Cryomorphaceae.</title>
        <authorList>
            <person name="Bowman J.P."/>
        </authorList>
    </citation>
    <scope>NUCLEOTIDE SEQUENCE [LARGE SCALE GENOMIC DNA]</scope>
    <source>
        <strain evidence="17 18">KCTC 52047</strain>
    </source>
</reference>
<keyword evidence="4 15" id="KW-0285">Flavoprotein</keyword>
<dbReference type="FunFam" id="3.40.50.620:FF:000021">
    <property type="entry name" value="Riboflavin biosynthesis protein"/>
    <property type="match status" value="1"/>
</dbReference>
<dbReference type="NCBIfam" id="TIGR00125">
    <property type="entry name" value="cyt_tran_rel"/>
    <property type="match status" value="1"/>
</dbReference>
<dbReference type="NCBIfam" id="NF004162">
    <property type="entry name" value="PRK05627.1-5"/>
    <property type="match status" value="1"/>
</dbReference>
<dbReference type="EC" id="2.7.7.2" evidence="15"/>
<dbReference type="InterPro" id="IPR015864">
    <property type="entry name" value="FAD_synthase"/>
</dbReference>
<evidence type="ECO:0000256" key="5">
    <source>
        <dbReference type="ARBA" id="ARBA00022643"/>
    </source>
</evidence>
<accession>A0A6N6M674</accession>
<dbReference type="OrthoDB" id="9803667at2"/>
<comment type="pathway">
    <text evidence="3 15">Cofactor biosynthesis; FMN biosynthesis; FMN from riboflavin (ATP route): step 1/1.</text>
</comment>
<comment type="catalytic activity">
    <reaction evidence="14 15">
        <text>FMN + ATP + H(+) = FAD + diphosphate</text>
        <dbReference type="Rhea" id="RHEA:17237"/>
        <dbReference type="ChEBI" id="CHEBI:15378"/>
        <dbReference type="ChEBI" id="CHEBI:30616"/>
        <dbReference type="ChEBI" id="CHEBI:33019"/>
        <dbReference type="ChEBI" id="CHEBI:57692"/>
        <dbReference type="ChEBI" id="CHEBI:58210"/>
        <dbReference type="EC" id="2.7.7.2"/>
    </reaction>
</comment>
<evidence type="ECO:0000256" key="4">
    <source>
        <dbReference type="ARBA" id="ARBA00022630"/>
    </source>
</evidence>
<evidence type="ECO:0000259" key="16">
    <source>
        <dbReference type="SMART" id="SM00904"/>
    </source>
</evidence>
<evidence type="ECO:0000256" key="8">
    <source>
        <dbReference type="ARBA" id="ARBA00022741"/>
    </source>
</evidence>
<evidence type="ECO:0000256" key="15">
    <source>
        <dbReference type="PIRNR" id="PIRNR004491"/>
    </source>
</evidence>
<dbReference type="NCBIfam" id="NF004160">
    <property type="entry name" value="PRK05627.1-3"/>
    <property type="match status" value="1"/>
</dbReference>
<evidence type="ECO:0000256" key="13">
    <source>
        <dbReference type="ARBA" id="ARBA00047880"/>
    </source>
</evidence>
<dbReference type="SUPFAM" id="SSF52374">
    <property type="entry name" value="Nucleotidylyl transferase"/>
    <property type="match status" value="1"/>
</dbReference>
<dbReference type="PIRSF" id="PIRSF004491">
    <property type="entry name" value="FAD_Synth"/>
    <property type="match status" value="1"/>
</dbReference>
<dbReference type="InterPro" id="IPR014729">
    <property type="entry name" value="Rossmann-like_a/b/a_fold"/>
</dbReference>
<keyword evidence="5 15" id="KW-0288">FMN</keyword>
<evidence type="ECO:0000256" key="1">
    <source>
        <dbReference type="ARBA" id="ARBA00002121"/>
    </source>
</evidence>
<keyword evidence="18" id="KW-1185">Reference proteome</keyword>
<feature type="domain" description="Riboflavin kinase" evidence="16">
    <location>
        <begin position="182"/>
        <end position="308"/>
    </location>
</feature>
<comment type="similarity">
    <text evidence="15">Belongs to the ribF family.</text>
</comment>
<proteinExistence type="inferred from homology"/>
<evidence type="ECO:0000256" key="7">
    <source>
        <dbReference type="ARBA" id="ARBA00022695"/>
    </source>
</evidence>
<dbReference type="UniPathway" id="UPA00276">
    <property type="reaction ID" value="UER00406"/>
</dbReference>
<name>A0A6N6M674_9FLAO</name>
<evidence type="ECO:0000256" key="11">
    <source>
        <dbReference type="ARBA" id="ARBA00022840"/>
    </source>
</evidence>
<dbReference type="GO" id="GO:0009398">
    <property type="term" value="P:FMN biosynthetic process"/>
    <property type="evidence" value="ECO:0007669"/>
    <property type="project" value="UniProtKB-UniRule"/>
</dbReference>
<evidence type="ECO:0000256" key="6">
    <source>
        <dbReference type="ARBA" id="ARBA00022679"/>
    </source>
</evidence>
<sequence length="310" mass="34792">MKVYRGIDEFEKVDNAVVTTGTFDGVHIGHRKILNRLGQVAENVDGESVLLTFYPHPRSVLQPESQIKMLNTLDEKIDLLEKAGIDNLIIHPFTKEFSRTSSVEFVRDILVNKIGTKKLVIGYDHHFGRNREGSFEHLKEFGPVYGFDVEEISALDIDEVNVSSTKIRKALEEGDVQTANTFLSYSYPLSGKVVKGEMLGRSLGYPTANIDIEESIKLIPANGVYAVKVKVGGEQFSGMLNIGVRPTVSESHEKSVEVNIFDFDRYIYGEEITVEFIQRIRNEKKFSSGEELAEQLKQDKEACQEALGAQ</sequence>
<keyword evidence="12" id="KW-0511">Multifunctional enzyme</keyword>
<dbReference type="FunFam" id="2.40.30.30:FF:000003">
    <property type="entry name" value="Riboflavin biosynthesis protein"/>
    <property type="match status" value="1"/>
</dbReference>
<dbReference type="CDD" id="cd02064">
    <property type="entry name" value="FAD_synthetase_N"/>
    <property type="match status" value="1"/>
</dbReference>
<keyword evidence="11 15" id="KW-0067">ATP-binding</keyword>
<evidence type="ECO:0000256" key="2">
    <source>
        <dbReference type="ARBA" id="ARBA00004726"/>
    </source>
</evidence>
<dbReference type="InterPro" id="IPR015865">
    <property type="entry name" value="Riboflavin_kinase_bac/euk"/>
</dbReference>
<dbReference type="GO" id="GO:0003919">
    <property type="term" value="F:FMN adenylyltransferase activity"/>
    <property type="evidence" value="ECO:0007669"/>
    <property type="project" value="UniProtKB-UniRule"/>
</dbReference>
<dbReference type="InterPro" id="IPR023468">
    <property type="entry name" value="Riboflavin_kinase"/>
</dbReference>
<dbReference type="GO" id="GO:0006747">
    <property type="term" value="P:FAD biosynthetic process"/>
    <property type="evidence" value="ECO:0007669"/>
    <property type="project" value="UniProtKB-UniRule"/>
</dbReference>